<dbReference type="PANTHER" id="PTHR33198">
    <property type="entry name" value="ANK_REP_REGION DOMAIN-CONTAINING PROTEIN-RELATED"/>
    <property type="match status" value="1"/>
</dbReference>
<sequence length="206" mass="24325">MAKFNPPESFPFDRPTEWSDWKQRFQRFRVATKLNKEDGEVQVSSLIYAMGPEAENIFKAFTFAEDADKKKFDVVLGKYDEYFYPKRNVIHERACFHQRVQRPGEKAEMFIRALYELSEHCAFGAQREEHIRDRIVVGISDKEMSRKLQLETQLTLSQTIQAVRQSEEVTRQVNQQGETCAAVQEVSHAKSPYRGKQQWKNKERKW</sequence>
<feature type="region of interest" description="Disordered" evidence="1">
    <location>
        <begin position="187"/>
        <end position="206"/>
    </location>
</feature>
<proteinExistence type="predicted"/>
<gene>
    <name evidence="2" type="ORF">KC01_LOCUS9879</name>
</gene>
<organism evidence="2 3">
    <name type="scientific">Knipowitschia caucasica</name>
    <name type="common">Caucasian dwarf goby</name>
    <name type="synonym">Pomatoschistus caucasicus</name>
    <dbReference type="NCBI Taxonomy" id="637954"/>
    <lineage>
        <taxon>Eukaryota</taxon>
        <taxon>Metazoa</taxon>
        <taxon>Chordata</taxon>
        <taxon>Craniata</taxon>
        <taxon>Vertebrata</taxon>
        <taxon>Euteleostomi</taxon>
        <taxon>Actinopterygii</taxon>
        <taxon>Neopterygii</taxon>
        <taxon>Teleostei</taxon>
        <taxon>Neoteleostei</taxon>
        <taxon>Acanthomorphata</taxon>
        <taxon>Gobiaria</taxon>
        <taxon>Gobiiformes</taxon>
        <taxon>Gobioidei</taxon>
        <taxon>Gobiidae</taxon>
        <taxon>Gobiinae</taxon>
        <taxon>Knipowitschia</taxon>
    </lineage>
</organism>
<dbReference type="EMBL" id="OZ035835">
    <property type="protein sequence ID" value="CAL1578766.1"/>
    <property type="molecule type" value="Genomic_DNA"/>
</dbReference>
<dbReference type="Proteomes" id="UP001497482">
    <property type="component" value="Chromosome 13"/>
</dbReference>
<evidence type="ECO:0000313" key="2">
    <source>
        <dbReference type="EMBL" id="CAL1578766.1"/>
    </source>
</evidence>
<dbReference type="PANTHER" id="PTHR33198:SF19">
    <property type="entry name" value="CCHC-TYPE DOMAIN-CONTAINING PROTEIN"/>
    <property type="match status" value="1"/>
</dbReference>
<protein>
    <submittedName>
        <fullName evidence="2">Uncharacterized protein</fullName>
    </submittedName>
</protein>
<name>A0AAV2JQ55_KNICA</name>
<reference evidence="2 3" key="1">
    <citation type="submission" date="2024-04" db="EMBL/GenBank/DDBJ databases">
        <authorList>
            <person name="Waldvogel A.-M."/>
            <person name="Schoenle A."/>
        </authorList>
    </citation>
    <scope>NUCLEOTIDE SEQUENCE [LARGE SCALE GENOMIC DNA]</scope>
</reference>
<evidence type="ECO:0000313" key="3">
    <source>
        <dbReference type="Proteomes" id="UP001497482"/>
    </source>
</evidence>
<accession>A0AAV2JQ55</accession>
<feature type="compositionally biased region" description="Basic residues" evidence="1">
    <location>
        <begin position="191"/>
        <end position="206"/>
    </location>
</feature>
<dbReference type="AlphaFoldDB" id="A0AAV2JQ55"/>
<evidence type="ECO:0000256" key="1">
    <source>
        <dbReference type="SAM" id="MobiDB-lite"/>
    </source>
</evidence>
<keyword evidence="3" id="KW-1185">Reference proteome</keyword>